<evidence type="ECO:0000313" key="2">
    <source>
        <dbReference type="Proteomes" id="UP000193160"/>
    </source>
</evidence>
<proteinExistence type="predicted"/>
<dbReference type="SUPFAM" id="SSF160631">
    <property type="entry name" value="SMI1/KNR4-like"/>
    <property type="match status" value="1"/>
</dbReference>
<dbReference type="AlphaFoldDB" id="A0A1X1GKL2"/>
<reference evidence="1 2" key="1">
    <citation type="journal article" date="2016" name="Eur. J. Clin. Microbiol. Infect. Dis.">
        <title>Whole genome sequencing as a tool for phylogenetic analysis of clinical strains of Mitis group streptococci.</title>
        <authorList>
            <person name="Rasmussen L.H."/>
            <person name="Dargis R."/>
            <person name="Hojholt K."/>
            <person name="Christensen J.J."/>
            <person name="Skovgaard O."/>
            <person name="Justesen U.S."/>
            <person name="Rosenvinge F.S."/>
            <person name="Moser C."/>
            <person name="Lukjancenko O."/>
            <person name="Rasmussen S."/>
            <person name="Nielsen X.C."/>
        </authorList>
    </citation>
    <scope>NUCLEOTIDE SEQUENCE [LARGE SCALE GENOMIC DNA]</scope>
    <source>
        <strain evidence="1 2">B_007274_11</strain>
    </source>
</reference>
<name>A0A1X1GKL2_STROR</name>
<comment type="caution">
    <text evidence="1">The sequence shown here is derived from an EMBL/GenBank/DDBJ whole genome shotgun (WGS) entry which is preliminary data.</text>
</comment>
<dbReference type="EMBL" id="NCUT01000030">
    <property type="protein sequence ID" value="ORO69336.1"/>
    <property type="molecule type" value="Genomic_DNA"/>
</dbReference>
<evidence type="ECO:0008006" key="3">
    <source>
        <dbReference type="Google" id="ProtNLM"/>
    </source>
</evidence>
<dbReference type="RefSeq" id="WP_084849890.1">
    <property type="nucleotide sequence ID" value="NZ_JABTEW010000002.1"/>
</dbReference>
<accession>A0A1X1GKL2</accession>
<dbReference type="InterPro" id="IPR037883">
    <property type="entry name" value="Knr4/Smi1-like_sf"/>
</dbReference>
<dbReference type="Proteomes" id="UP000193160">
    <property type="component" value="Unassembled WGS sequence"/>
</dbReference>
<keyword evidence="2" id="KW-1185">Reference proteome</keyword>
<sequence length="150" mass="17563">MWLELLRRVDRIESGYGEKLNSPIDLEKIKFLSQNETNEVKTFMVQEYSRFITKVNGLDFNGCVLYGLKADDSCSSEIYDFFEYNKIWHEVEENKQFVFIGENNISWFVYNPSNDEYLELDMPSADVVEKFNSLDDLLESFLSDALECAS</sequence>
<evidence type="ECO:0000313" key="1">
    <source>
        <dbReference type="EMBL" id="ORO69336.1"/>
    </source>
</evidence>
<protein>
    <recommendedName>
        <fullName evidence="3">SMI1/KNR4 family protein</fullName>
    </recommendedName>
</protein>
<gene>
    <name evidence="1" type="ORF">B7712_08330</name>
</gene>
<organism evidence="1 2">
    <name type="scientific">Streptococcus oralis subsp. oralis</name>
    <dbReference type="NCBI Taxonomy" id="1891914"/>
    <lineage>
        <taxon>Bacteria</taxon>
        <taxon>Bacillati</taxon>
        <taxon>Bacillota</taxon>
        <taxon>Bacilli</taxon>
        <taxon>Lactobacillales</taxon>
        <taxon>Streptococcaceae</taxon>
        <taxon>Streptococcus</taxon>
    </lineage>
</organism>
<dbReference type="NCBIfam" id="NF038335">
    <property type="entry name" value="YPO0640_fam"/>
    <property type="match status" value="1"/>
</dbReference>